<dbReference type="Gene3D" id="1.10.1740.10">
    <property type="match status" value="1"/>
</dbReference>
<proteinExistence type="inferred from homology"/>
<dbReference type="EMBL" id="BAAADD010000005">
    <property type="protein sequence ID" value="GAA0573362.1"/>
    <property type="molecule type" value="Genomic_DNA"/>
</dbReference>
<comment type="similarity">
    <text evidence="1">Belongs to the sigma-70 factor family. ECF subfamily.</text>
</comment>
<dbReference type="InterPro" id="IPR039425">
    <property type="entry name" value="RNA_pol_sigma-70-like"/>
</dbReference>
<evidence type="ECO:0000256" key="1">
    <source>
        <dbReference type="ARBA" id="ARBA00010641"/>
    </source>
</evidence>
<keyword evidence="5" id="KW-0804">Transcription</keyword>
<dbReference type="InterPro" id="IPR013324">
    <property type="entry name" value="RNA_pol_sigma_r3/r4-like"/>
</dbReference>
<feature type="domain" description="RNA polymerase sigma-70 region 2" evidence="6">
    <location>
        <begin position="34"/>
        <end position="89"/>
    </location>
</feature>
<evidence type="ECO:0000259" key="7">
    <source>
        <dbReference type="Pfam" id="PF08281"/>
    </source>
</evidence>
<dbReference type="Pfam" id="PF04542">
    <property type="entry name" value="Sigma70_r2"/>
    <property type="match status" value="1"/>
</dbReference>
<keyword evidence="4" id="KW-0238">DNA-binding</keyword>
<gene>
    <name evidence="8" type="ORF">GCM10008942_22570</name>
</gene>
<dbReference type="Pfam" id="PF08281">
    <property type="entry name" value="Sigma70_r4_2"/>
    <property type="match status" value="1"/>
</dbReference>
<name>A0ABN1ETQ9_9PROT</name>
<protein>
    <submittedName>
        <fullName evidence="8">RNA polymerase sigma factor</fullName>
    </submittedName>
</protein>
<keyword evidence="9" id="KW-1185">Reference proteome</keyword>
<organism evidence="8 9">
    <name type="scientific">Rhizomicrobium electricum</name>
    <dbReference type="NCBI Taxonomy" id="480070"/>
    <lineage>
        <taxon>Bacteria</taxon>
        <taxon>Pseudomonadati</taxon>
        <taxon>Pseudomonadota</taxon>
        <taxon>Alphaproteobacteria</taxon>
        <taxon>Micropepsales</taxon>
        <taxon>Micropepsaceae</taxon>
        <taxon>Rhizomicrobium</taxon>
    </lineage>
</organism>
<reference evidence="8 9" key="1">
    <citation type="journal article" date="2019" name="Int. J. Syst. Evol. Microbiol.">
        <title>The Global Catalogue of Microorganisms (GCM) 10K type strain sequencing project: providing services to taxonomists for standard genome sequencing and annotation.</title>
        <authorList>
            <consortium name="The Broad Institute Genomics Platform"/>
            <consortium name="The Broad Institute Genome Sequencing Center for Infectious Disease"/>
            <person name="Wu L."/>
            <person name="Ma J."/>
        </authorList>
    </citation>
    <scope>NUCLEOTIDE SEQUENCE [LARGE SCALE GENOMIC DNA]</scope>
    <source>
        <strain evidence="8 9">JCM 15089</strain>
    </source>
</reference>
<evidence type="ECO:0000313" key="8">
    <source>
        <dbReference type="EMBL" id="GAA0573362.1"/>
    </source>
</evidence>
<dbReference type="InterPro" id="IPR013325">
    <property type="entry name" value="RNA_pol_sigma_r2"/>
</dbReference>
<evidence type="ECO:0000256" key="4">
    <source>
        <dbReference type="ARBA" id="ARBA00023125"/>
    </source>
</evidence>
<keyword evidence="2" id="KW-0805">Transcription regulation</keyword>
<dbReference type="InterPro" id="IPR014284">
    <property type="entry name" value="RNA_pol_sigma-70_dom"/>
</dbReference>
<dbReference type="Proteomes" id="UP001499951">
    <property type="component" value="Unassembled WGS sequence"/>
</dbReference>
<dbReference type="NCBIfam" id="TIGR02937">
    <property type="entry name" value="sigma70-ECF"/>
    <property type="match status" value="1"/>
</dbReference>
<dbReference type="CDD" id="cd06171">
    <property type="entry name" value="Sigma70_r4"/>
    <property type="match status" value="1"/>
</dbReference>
<dbReference type="InterPro" id="IPR013249">
    <property type="entry name" value="RNA_pol_sigma70_r4_t2"/>
</dbReference>
<keyword evidence="3" id="KW-0731">Sigma factor</keyword>
<dbReference type="PANTHER" id="PTHR43133:SF8">
    <property type="entry name" value="RNA POLYMERASE SIGMA FACTOR HI_1459-RELATED"/>
    <property type="match status" value="1"/>
</dbReference>
<comment type="caution">
    <text evidence="8">The sequence shown here is derived from an EMBL/GenBank/DDBJ whole genome shotgun (WGS) entry which is preliminary data.</text>
</comment>
<feature type="domain" description="RNA polymerase sigma factor 70 region 4 type 2" evidence="7">
    <location>
        <begin position="124"/>
        <end position="176"/>
    </location>
</feature>
<evidence type="ECO:0000313" key="9">
    <source>
        <dbReference type="Proteomes" id="UP001499951"/>
    </source>
</evidence>
<dbReference type="InterPro" id="IPR007627">
    <property type="entry name" value="RNA_pol_sigma70_r2"/>
</dbReference>
<sequence length="201" mass="23003">MVGDDQGSIAISSSSKEDLDGWFLREVMPLDAMLRRYIARSWREVSERSDLLQDIYTRVYVSAQRERPVAVKPFLFAVARNLIIDKVRHVGSVPVESLAEVPDLDVIDDEPSPEQKILAQEEFERVQCAINNLPPRCRDVLILRRVERISQREVAVRLGITEQIVEYQLAKAMRLLTSALYGPREGIIAQTKRYIAVRGRN</sequence>
<evidence type="ECO:0000256" key="2">
    <source>
        <dbReference type="ARBA" id="ARBA00023015"/>
    </source>
</evidence>
<dbReference type="PANTHER" id="PTHR43133">
    <property type="entry name" value="RNA POLYMERASE ECF-TYPE SIGMA FACTO"/>
    <property type="match status" value="1"/>
</dbReference>
<dbReference type="SUPFAM" id="SSF88946">
    <property type="entry name" value="Sigma2 domain of RNA polymerase sigma factors"/>
    <property type="match status" value="1"/>
</dbReference>
<dbReference type="InterPro" id="IPR036388">
    <property type="entry name" value="WH-like_DNA-bd_sf"/>
</dbReference>
<accession>A0ABN1ETQ9</accession>
<dbReference type="Gene3D" id="1.10.10.10">
    <property type="entry name" value="Winged helix-like DNA-binding domain superfamily/Winged helix DNA-binding domain"/>
    <property type="match status" value="1"/>
</dbReference>
<evidence type="ECO:0000256" key="5">
    <source>
        <dbReference type="ARBA" id="ARBA00023163"/>
    </source>
</evidence>
<evidence type="ECO:0000259" key="6">
    <source>
        <dbReference type="Pfam" id="PF04542"/>
    </source>
</evidence>
<dbReference type="SUPFAM" id="SSF88659">
    <property type="entry name" value="Sigma3 and sigma4 domains of RNA polymerase sigma factors"/>
    <property type="match status" value="1"/>
</dbReference>
<evidence type="ECO:0000256" key="3">
    <source>
        <dbReference type="ARBA" id="ARBA00023082"/>
    </source>
</evidence>